<keyword evidence="4" id="KW-1185">Reference proteome</keyword>
<proteinExistence type="predicted"/>
<dbReference type="PANTHER" id="PTHR40690">
    <property type="entry name" value="GLL3100 PROTEIN"/>
    <property type="match status" value="1"/>
</dbReference>
<feature type="domain" description="D-glutamate N-acetyltransferase-like C-terminal" evidence="1">
    <location>
        <begin position="163"/>
        <end position="360"/>
    </location>
</feature>
<organism evidence="3 4">
    <name type="scientific">Billgrantia montanilacus</name>
    <dbReference type="NCBI Taxonomy" id="2282305"/>
    <lineage>
        <taxon>Bacteria</taxon>
        <taxon>Pseudomonadati</taxon>
        <taxon>Pseudomonadota</taxon>
        <taxon>Gammaproteobacteria</taxon>
        <taxon>Oceanospirillales</taxon>
        <taxon>Halomonadaceae</taxon>
        <taxon>Billgrantia</taxon>
    </lineage>
</organism>
<dbReference type="RefSeq" id="WP_114480998.1">
    <property type="nucleotide sequence ID" value="NZ_QPII01000028.1"/>
</dbReference>
<evidence type="ECO:0000313" key="3">
    <source>
        <dbReference type="EMBL" id="RCV86214.1"/>
    </source>
</evidence>
<dbReference type="AlphaFoldDB" id="A0A368TNN7"/>
<dbReference type="Pfam" id="PF17396">
    <property type="entry name" value="DUF1611_N"/>
    <property type="match status" value="1"/>
</dbReference>
<evidence type="ECO:0000259" key="1">
    <source>
        <dbReference type="Pfam" id="PF07755"/>
    </source>
</evidence>
<reference evidence="3 4" key="1">
    <citation type="submission" date="2018-07" db="EMBL/GenBank/DDBJ databases">
        <title>Halomonas montanilacus sp. nov., isolated from Lake Pengyan on Tibetan Plateau.</title>
        <authorList>
            <person name="Lu H."/>
            <person name="Xing P."/>
            <person name="Wu Q."/>
        </authorList>
    </citation>
    <scope>NUCLEOTIDE SEQUENCE [LARGE SCALE GENOMIC DNA]</scope>
    <source>
        <strain evidence="3 4">PYC7W</strain>
    </source>
</reference>
<dbReference type="InterPro" id="IPR027417">
    <property type="entry name" value="P-loop_NTPase"/>
</dbReference>
<dbReference type="OrthoDB" id="9778498at2"/>
<dbReference type="PIRSF" id="PIRSF026760">
    <property type="entry name" value="UCP026760"/>
    <property type="match status" value="1"/>
</dbReference>
<dbReference type="Pfam" id="PF07755">
    <property type="entry name" value="DUF1611"/>
    <property type="match status" value="1"/>
</dbReference>
<name>A0A368TNN7_9GAMM</name>
<dbReference type="Gene3D" id="3.40.50.300">
    <property type="entry name" value="P-loop containing nucleotide triphosphate hydrolases"/>
    <property type="match status" value="1"/>
</dbReference>
<dbReference type="InterPro" id="IPR035086">
    <property type="entry name" value="DgcN-like_C"/>
</dbReference>
<dbReference type="InterPro" id="IPR011669">
    <property type="entry name" value="DgcN-like"/>
</dbReference>
<gene>
    <name evidence="3" type="ORF">DU505_21365</name>
</gene>
<evidence type="ECO:0000259" key="2">
    <source>
        <dbReference type="Pfam" id="PF17396"/>
    </source>
</evidence>
<dbReference type="InterPro" id="IPR035402">
    <property type="entry name" value="DgcN-like_N"/>
</dbReference>
<dbReference type="EMBL" id="QPII01000028">
    <property type="protein sequence ID" value="RCV86214.1"/>
    <property type="molecule type" value="Genomic_DNA"/>
</dbReference>
<dbReference type="Proteomes" id="UP000252405">
    <property type="component" value="Unassembled WGS sequence"/>
</dbReference>
<dbReference type="Gene3D" id="3.40.50.720">
    <property type="entry name" value="NAD(P)-binding Rossmann-like Domain"/>
    <property type="match status" value="1"/>
</dbReference>
<dbReference type="SUPFAM" id="SSF52540">
    <property type="entry name" value="P-loop containing nucleoside triphosphate hydrolases"/>
    <property type="match status" value="1"/>
</dbReference>
<sequence>MLPDSLQAILDAATPPTDARQSAVVYCEDNFTRIDGKTANGLVRSSERYRILSVIDSTLSGEDAGTALGEAAAGIPIVADLAEALSETDALPDVLIFGLAPLSGLMSEADRAVVLAAVAAGIGVVSGLHEFLADDPEIAAAALASGVALHDIRRPRPTKHLRMFDGAIDSVDCVRIAVLGTDGAIGKRTTSTLLTQALNDAGIHTVMVGTGQTGLMQGAAYGVALDAIPAQFGVGELEGAVVAAYEGEHPAVIVIEGQGALSHPAYLSSTVVLRASRPQAVIMQHAPARKMLSDYPEVRMPSPLSEIKLIEQFGKTRVIGLAINHEDMTKAEVTAAIARYDVELGLAATDALWHDPSALVAMVTAAFPELQAHQSLALA</sequence>
<protein>
    <submittedName>
        <fullName evidence="3">DUF1611 domain-containing protein</fullName>
    </submittedName>
</protein>
<feature type="domain" description="D-glutamate N-acetyltransferase-like N-terminal" evidence="2">
    <location>
        <begin position="58"/>
        <end position="155"/>
    </location>
</feature>
<accession>A0A368TNN7</accession>
<dbReference type="PANTHER" id="PTHR40690:SF1">
    <property type="entry name" value="DUF1611 DOMAIN-CONTAINING PROTEIN"/>
    <property type="match status" value="1"/>
</dbReference>
<comment type="caution">
    <text evidence="3">The sequence shown here is derived from an EMBL/GenBank/DDBJ whole genome shotgun (WGS) entry which is preliminary data.</text>
</comment>
<evidence type="ECO:0000313" key="4">
    <source>
        <dbReference type="Proteomes" id="UP000252405"/>
    </source>
</evidence>